<keyword evidence="2" id="KW-0663">Pyridoxal phosphate</keyword>
<dbReference type="AlphaFoldDB" id="A0A6J6L1P9"/>
<dbReference type="GO" id="GO:0019343">
    <property type="term" value="P:cysteine biosynthetic process via cystathionine"/>
    <property type="evidence" value="ECO:0007669"/>
    <property type="project" value="TreeGrafter"/>
</dbReference>
<dbReference type="InterPro" id="IPR015424">
    <property type="entry name" value="PyrdxlP-dep_Trfase"/>
</dbReference>
<evidence type="ECO:0000256" key="2">
    <source>
        <dbReference type="ARBA" id="ARBA00022898"/>
    </source>
</evidence>
<reference evidence="3" key="1">
    <citation type="submission" date="2020-05" db="EMBL/GenBank/DDBJ databases">
        <authorList>
            <person name="Chiriac C."/>
            <person name="Salcher M."/>
            <person name="Ghai R."/>
            <person name="Kavagutti S V."/>
        </authorList>
    </citation>
    <scope>NUCLEOTIDE SEQUENCE</scope>
</reference>
<dbReference type="FunFam" id="3.40.640.10:FF:000046">
    <property type="entry name" value="Cystathionine gamma-lyase"/>
    <property type="match status" value="1"/>
</dbReference>
<dbReference type="GO" id="GO:0005737">
    <property type="term" value="C:cytoplasm"/>
    <property type="evidence" value="ECO:0007669"/>
    <property type="project" value="TreeGrafter"/>
</dbReference>
<name>A0A6J6L1P9_9ZZZZ</name>
<dbReference type="PIRSF" id="PIRSF001434">
    <property type="entry name" value="CGS"/>
    <property type="match status" value="1"/>
</dbReference>
<organism evidence="3">
    <name type="scientific">freshwater metagenome</name>
    <dbReference type="NCBI Taxonomy" id="449393"/>
    <lineage>
        <taxon>unclassified sequences</taxon>
        <taxon>metagenomes</taxon>
        <taxon>ecological metagenomes</taxon>
    </lineage>
</organism>
<dbReference type="GO" id="GO:0019346">
    <property type="term" value="P:transsulfuration"/>
    <property type="evidence" value="ECO:0007669"/>
    <property type="project" value="InterPro"/>
</dbReference>
<dbReference type="GO" id="GO:0004123">
    <property type="term" value="F:cystathionine gamma-lyase activity"/>
    <property type="evidence" value="ECO:0007669"/>
    <property type="project" value="TreeGrafter"/>
</dbReference>
<dbReference type="Gene3D" id="3.90.1150.10">
    <property type="entry name" value="Aspartate Aminotransferase, domain 1"/>
    <property type="match status" value="1"/>
</dbReference>
<dbReference type="GO" id="GO:0030170">
    <property type="term" value="F:pyridoxal phosphate binding"/>
    <property type="evidence" value="ECO:0007669"/>
    <property type="project" value="InterPro"/>
</dbReference>
<evidence type="ECO:0000256" key="1">
    <source>
        <dbReference type="ARBA" id="ARBA00001933"/>
    </source>
</evidence>
<dbReference type="PANTHER" id="PTHR11808:SF85">
    <property type="entry name" value="CYSTATHIONINE GAMMA-LYASE-RELATED"/>
    <property type="match status" value="1"/>
</dbReference>
<accession>A0A6J6L1P9</accession>
<dbReference type="Gene3D" id="3.40.640.10">
    <property type="entry name" value="Type I PLP-dependent aspartate aminotransferase-like (Major domain)"/>
    <property type="match status" value="1"/>
</dbReference>
<dbReference type="EMBL" id="CAEZWI010000090">
    <property type="protein sequence ID" value="CAB4655751.1"/>
    <property type="molecule type" value="Genomic_DNA"/>
</dbReference>
<dbReference type="InterPro" id="IPR000277">
    <property type="entry name" value="Cys/Met-Metab_PyrdxlP-dep_enz"/>
</dbReference>
<dbReference type="SUPFAM" id="SSF53383">
    <property type="entry name" value="PLP-dependent transferases"/>
    <property type="match status" value="1"/>
</dbReference>
<sequence length="402" mass="42088">MTKPISFATLAVHAGREDLTALGVHALPIDLSTTAPLVDIDSGGQAYEVMATGGVHAGQSSTVYRRLWNTTVARFESAMAQLETQRMAKAGKSVSEFQAVAFGTGMAAISAVCLSRVKAGKNHVVAVRPLYGGTDHLLASELFGASVSFVEADQIAAAITPETGLVVVETPANPTLQLLDLADIVSQAGDVPVMVDNTFATPVLQQPLEFGVTYVVHSATKYIGGHGDAMGGVVVTTEKHAVELRQVRAITGALLDPQSAYLLHRGLPTLSIRVLTAQNTASELANWFLTQSKISDVYYPGLPGGDAKGLIGKQMQGPGAMIAINMKDGFEAAQTLCKNLSMITHAVSLGSTDTLIQHPAGLTHRPVASEAKPGQGILRISVGLESAADLIADFETALNRVN</sequence>
<dbReference type="InterPro" id="IPR015421">
    <property type="entry name" value="PyrdxlP-dep_Trfase_major"/>
</dbReference>
<dbReference type="Pfam" id="PF01053">
    <property type="entry name" value="Cys_Met_Meta_PP"/>
    <property type="match status" value="1"/>
</dbReference>
<dbReference type="PANTHER" id="PTHR11808">
    <property type="entry name" value="TRANS-SULFURATION ENZYME FAMILY MEMBER"/>
    <property type="match status" value="1"/>
</dbReference>
<proteinExistence type="predicted"/>
<dbReference type="InterPro" id="IPR015422">
    <property type="entry name" value="PyrdxlP-dep_Trfase_small"/>
</dbReference>
<evidence type="ECO:0000313" key="3">
    <source>
        <dbReference type="EMBL" id="CAB4655751.1"/>
    </source>
</evidence>
<gene>
    <name evidence="3" type="ORF">UFOPK2237_00773</name>
</gene>
<protein>
    <submittedName>
        <fullName evidence="3">Unannotated protein</fullName>
    </submittedName>
</protein>
<comment type="cofactor">
    <cofactor evidence="1">
        <name>pyridoxal 5'-phosphate</name>
        <dbReference type="ChEBI" id="CHEBI:597326"/>
    </cofactor>
</comment>